<gene>
    <name evidence="1" type="ORF">GCM10007860_25800</name>
</gene>
<accession>A0ABQ6BVD8</accession>
<sequence length="94" mass="11039">MTISATVITFSRQCPIDTKIEATIRLLRNPRHAHTLALTKKLAKHTRMSQSATYPKKHYLIHFEIFTEKFVFIHRILEIESKTIPETLFIFISQ</sequence>
<comment type="caution">
    <text evidence="1">The sequence shown here is derived from an EMBL/GenBank/DDBJ whole genome shotgun (WGS) entry which is preliminary data.</text>
</comment>
<evidence type="ECO:0000313" key="1">
    <source>
        <dbReference type="EMBL" id="GLS05427.1"/>
    </source>
</evidence>
<keyword evidence="2" id="KW-1185">Reference proteome</keyword>
<proteinExistence type="predicted"/>
<evidence type="ECO:0000313" key="2">
    <source>
        <dbReference type="Proteomes" id="UP001156836"/>
    </source>
</evidence>
<dbReference type="EMBL" id="BSOZ01000046">
    <property type="protein sequence ID" value="GLS05427.1"/>
    <property type="molecule type" value="Genomic_DNA"/>
</dbReference>
<protein>
    <submittedName>
        <fullName evidence="1">Uncharacterized protein</fullName>
    </submittedName>
</protein>
<reference evidence="2" key="1">
    <citation type="journal article" date="2019" name="Int. J. Syst. Evol. Microbiol.">
        <title>The Global Catalogue of Microorganisms (GCM) 10K type strain sequencing project: providing services to taxonomists for standard genome sequencing and annotation.</title>
        <authorList>
            <consortium name="The Broad Institute Genomics Platform"/>
            <consortium name="The Broad Institute Genome Sequencing Center for Infectious Disease"/>
            <person name="Wu L."/>
            <person name="Ma J."/>
        </authorList>
    </citation>
    <scope>NUCLEOTIDE SEQUENCE [LARGE SCALE GENOMIC DNA]</scope>
    <source>
        <strain evidence="2">NBRC 104970</strain>
    </source>
</reference>
<dbReference type="Proteomes" id="UP001156836">
    <property type="component" value="Unassembled WGS sequence"/>
</dbReference>
<organism evidence="1 2">
    <name type="scientific">Chitiniphilus shinanonensis</name>
    <dbReference type="NCBI Taxonomy" id="553088"/>
    <lineage>
        <taxon>Bacteria</taxon>
        <taxon>Pseudomonadati</taxon>
        <taxon>Pseudomonadota</taxon>
        <taxon>Betaproteobacteria</taxon>
        <taxon>Neisseriales</taxon>
        <taxon>Chitinibacteraceae</taxon>
        <taxon>Chitiniphilus</taxon>
    </lineage>
</organism>
<name>A0ABQ6BVD8_9NEIS</name>